<comment type="caution">
    <text evidence="1">The sequence shown here is derived from an EMBL/GenBank/DDBJ whole genome shotgun (WGS) entry which is preliminary data.</text>
</comment>
<proteinExistence type="predicted"/>
<evidence type="ECO:0008006" key="3">
    <source>
        <dbReference type="Google" id="ProtNLM"/>
    </source>
</evidence>
<dbReference type="EMBL" id="QGNY01000001">
    <property type="protein sequence ID" value="PWS33218.1"/>
    <property type="molecule type" value="Genomic_DNA"/>
</dbReference>
<organism evidence="1 2">
    <name type="scientific">Pedobacter paludis</name>
    <dbReference type="NCBI Taxonomy" id="2203212"/>
    <lineage>
        <taxon>Bacteria</taxon>
        <taxon>Pseudomonadati</taxon>
        <taxon>Bacteroidota</taxon>
        <taxon>Sphingobacteriia</taxon>
        <taxon>Sphingobacteriales</taxon>
        <taxon>Sphingobacteriaceae</taxon>
        <taxon>Pedobacter</taxon>
    </lineage>
</organism>
<dbReference type="RefSeq" id="WP_109927805.1">
    <property type="nucleotide sequence ID" value="NZ_QGNY01000001.1"/>
</dbReference>
<dbReference type="Proteomes" id="UP000245391">
    <property type="component" value="Unassembled WGS sequence"/>
</dbReference>
<evidence type="ECO:0000313" key="1">
    <source>
        <dbReference type="EMBL" id="PWS33218.1"/>
    </source>
</evidence>
<sequence>MGNWGTTIKDNDAFADIYSEFFDQYNKGAEPHAISEKIINDNWEILEIEEEKNSLWFALGLALWETNSLNLQILNKIENIIESGEELKIWLDLGATAGGIKKRRISLEKFIDKLRTNRPKPKPRKKANLKTPVFSTGDCISFKLDNGNFGAAIVLASDKNPETAYNLVATTRVNSSAKPTLDDIKNSEVLILNFASWEDKVEVTWYMPDLYFKNYSMLYEVIGQIDIDFEYDVKNWSGKGYHFKPTFTSGWNMNEMMDKQLKSEKTKPQPLKSLYVKKLIKKDKFWTLW</sequence>
<dbReference type="OrthoDB" id="362700at2"/>
<evidence type="ECO:0000313" key="2">
    <source>
        <dbReference type="Proteomes" id="UP000245391"/>
    </source>
</evidence>
<keyword evidence="2" id="KW-1185">Reference proteome</keyword>
<reference evidence="2" key="1">
    <citation type="submission" date="2018-05" db="EMBL/GenBank/DDBJ databases">
        <title>Pedobacter paludis sp. nov., isolated from wetland soil.</title>
        <authorList>
            <person name="Zhang Y."/>
        </authorList>
    </citation>
    <scope>NUCLEOTIDE SEQUENCE [LARGE SCALE GENOMIC DNA]</scope>
    <source>
        <strain evidence="2">R-8</strain>
    </source>
</reference>
<name>A0A317F6S0_9SPHI</name>
<protein>
    <recommendedName>
        <fullName evidence="3">DUF4259 domain-containing protein</fullName>
    </recommendedName>
</protein>
<accession>A0A317F6S0</accession>
<gene>
    <name evidence="1" type="ORF">DF947_00870</name>
</gene>
<dbReference type="AlphaFoldDB" id="A0A317F6S0"/>